<evidence type="ECO:0000256" key="10">
    <source>
        <dbReference type="ARBA" id="ARBA00022989"/>
    </source>
</evidence>
<name>A0AAE3FS79_9EURY</name>
<dbReference type="InterPro" id="IPR016483">
    <property type="entry name" value="UCP006404_Pept_M50_CBS"/>
</dbReference>
<dbReference type="GO" id="GO:0005886">
    <property type="term" value="C:plasma membrane"/>
    <property type="evidence" value="ECO:0007669"/>
    <property type="project" value="UniProtKB-SubCell"/>
</dbReference>
<gene>
    <name evidence="19" type="ORF">AArcSt11_11185</name>
</gene>
<evidence type="ECO:0000313" key="20">
    <source>
        <dbReference type="Proteomes" id="UP001202674"/>
    </source>
</evidence>
<dbReference type="InterPro" id="IPR046342">
    <property type="entry name" value="CBS_dom_sf"/>
</dbReference>
<keyword evidence="8 14" id="KW-0378">Hydrolase</keyword>
<dbReference type="EMBL" id="JAKRVY010000006">
    <property type="protein sequence ID" value="MCL9814216.1"/>
    <property type="molecule type" value="Genomic_DNA"/>
</dbReference>
<evidence type="ECO:0000256" key="7">
    <source>
        <dbReference type="ARBA" id="ARBA00022737"/>
    </source>
</evidence>
<dbReference type="Proteomes" id="UP001202674">
    <property type="component" value="Unassembled WGS sequence"/>
</dbReference>
<proteinExistence type="inferred from homology"/>
<sequence>MRNFTIGSITKIPIRLNITLVVFLPLLAYLISRPEQLAAYATAVELVSPHAVDADALASGQTPLLLGATAAVGLFASVLVHELGHSWTARYFDVGITSITLWIFGGMAHMEELPEDWNVEFWIAIAGPITSLVLAGGFFAALQVVPASAPLVLYVVGLLAVLNVSLAVFNMLPAFPMDGGRVLRALLARRRPYASATRTAAAVGQGFAVMMAIFAVLSGALLLLLIAMFIYVAASAESRTTVVRDLLRGITVRDLLTDRGDAVDADDTVQSLLERIVTERRNGYPVVEGSELVGLVTLAELRDVDPGERDSRRVSDVMRADPPTIAPDADAFEALMLISKERTDRIVVAENGQVHGTISQRDLMTALETTQGLGTVSAADLDADGYA</sequence>
<dbReference type="RefSeq" id="WP_250597110.1">
    <property type="nucleotide sequence ID" value="NZ_JAKRVY010000006.1"/>
</dbReference>
<feature type="binding site" evidence="16">
    <location>
        <position position="178"/>
    </location>
    <ligand>
        <name>Zn(2+)</name>
        <dbReference type="ChEBI" id="CHEBI:29105"/>
        <note>catalytic</note>
    </ligand>
</feature>
<feature type="transmembrane region" description="Helical" evidence="14">
    <location>
        <begin position="12"/>
        <end position="31"/>
    </location>
</feature>
<dbReference type="PROSITE" id="PS51371">
    <property type="entry name" value="CBS"/>
    <property type="match status" value="2"/>
</dbReference>
<feature type="transmembrane region" description="Helical" evidence="14">
    <location>
        <begin position="91"/>
        <end position="109"/>
    </location>
</feature>
<feature type="binding site" evidence="16">
    <location>
        <position position="81"/>
    </location>
    <ligand>
        <name>Zn(2+)</name>
        <dbReference type="ChEBI" id="CHEBI:29105"/>
        <note>catalytic</note>
    </ligand>
</feature>
<dbReference type="PANTHER" id="PTHR39188:SF3">
    <property type="entry name" value="STAGE IV SPORULATION PROTEIN FB"/>
    <property type="match status" value="1"/>
</dbReference>
<evidence type="ECO:0000256" key="16">
    <source>
        <dbReference type="PIRSR" id="PIRSR006404-2"/>
    </source>
</evidence>
<keyword evidence="20" id="KW-1185">Reference proteome</keyword>
<keyword evidence="13 14" id="KW-0472">Membrane</keyword>
<dbReference type="InterPro" id="IPR000644">
    <property type="entry name" value="CBS_dom"/>
</dbReference>
<evidence type="ECO:0000256" key="9">
    <source>
        <dbReference type="ARBA" id="ARBA00022833"/>
    </source>
</evidence>
<keyword evidence="10 14" id="KW-1133">Transmembrane helix</keyword>
<reference evidence="19 20" key="1">
    <citation type="journal article" date="2022" name="Syst. Appl. Microbiol.">
        <title>Natronocalculus amylovorans gen. nov., sp. nov., and Natranaeroarchaeum aerophilus sp. nov., dominant culturable amylolytic natronoarchaea from hypersaline soda lakes in southwestern Siberia.</title>
        <authorList>
            <person name="Sorokin D.Y."/>
            <person name="Elcheninov A.G."/>
            <person name="Khizhniak T.V."/>
            <person name="Koenen M."/>
            <person name="Bale N.J."/>
            <person name="Damste J.S.S."/>
            <person name="Kublanov I.V."/>
        </authorList>
    </citation>
    <scope>NUCLEOTIDE SEQUENCE [LARGE SCALE GENOMIC DNA]</scope>
    <source>
        <strain evidence="19 20">AArc-St1-1</strain>
    </source>
</reference>
<feature type="active site" evidence="15">
    <location>
        <position position="82"/>
    </location>
</feature>
<protein>
    <recommendedName>
        <fullName evidence="14">Zinc metalloprotease</fullName>
    </recommendedName>
</protein>
<dbReference type="SMART" id="SM00116">
    <property type="entry name" value="CBS"/>
    <property type="match status" value="2"/>
</dbReference>
<dbReference type="Gene3D" id="3.10.580.10">
    <property type="entry name" value="CBS-domain"/>
    <property type="match status" value="1"/>
</dbReference>
<evidence type="ECO:0000256" key="14">
    <source>
        <dbReference type="PIRNR" id="PIRNR006404"/>
    </source>
</evidence>
<feature type="transmembrane region" description="Helical" evidence="14">
    <location>
        <begin position="64"/>
        <end position="84"/>
    </location>
</feature>
<keyword evidence="9 14" id="KW-0862">Zinc</keyword>
<dbReference type="Pfam" id="PF02163">
    <property type="entry name" value="Peptidase_M50"/>
    <property type="match status" value="2"/>
</dbReference>
<evidence type="ECO:0000256" key="2">
    <source>
        <dbReference type="ARBA" id="ARBA00007931"/>
    </source>
</evidence>
<dbReference type="GO" id="GO:0046872">
    <property type="term" value="F:metal ion binding"/>
    <property type="evidence" value="ECO:0007669"/>
    <property type="project" value="UniProtKB-UniRule"/>
</dbReference>
<dbReference type="AlphaFoldDB" id="A0AAE3FS79"/>
<feature type="transmembrane region" description="Helical" evidence="14">
    <location>
        <begin position="151"/>
        <end position="172"/>
    </location>
</feature>
<dbReference type="InterPro" id="IPR008915">
    <property type="entry name" value="Peptidase_M50"/>
</dbReference>
<dbReference type="PIRSF" id="PIRSF006404">
    <property type="entry name" value="UCP006404_Pept_M50_CBS"/>
    <property type="match status" value="1"/>
</dbReference>
<keyword evidence="5 14" id="KW-0812">Transmembrane</keyword>
<comment type="similarity">
    <text evidence="2 14">Belongs to the peptidase M50B family.</text>
</comment>
<evidence type="ECO:0000256" key="4">
    <source>
        <dbReference type="ARBA" id="ARBA00022670"/>
    </source>
</evidence>
<evidence type="ECO:0000256" key="1">
    <source>
        <dbReference type="ARBA" id="ARBA00004651"/>
    </source>
</evidence>
<dbReference type="SUPFAM" id="SSF54631">
    <property type="entry name" value="CBS-domain pair"/>
    <property type="match status" value="1"/>
</dbReference>
<dbReference type="GO" id="GO:0006508">
    <property type="term" value="P:proteolysis"/>
    <property type="evidence" value="ECO:0007669"/>
    <property type="project" value="UniProtKB-KW"/>
</dbReference>
<dbReference type="Pfam" id="PF00571">
    <property type="entry name" value="CBS"/>
    <property type="match status" value="2"/>
</dbReference>
<evidence type="ECO:0000256" key="5">
    <source>
        <dbReference type="ARBA" id="ARBA00022692"/>
    </source>
</evidence>
<accession>A0AAE3FS79</accession>
<feature type="domain" description="CBS" evidence="18">
    <location>
        <begin position="256"/>
        <end position="311"/>
    </location>
</feature>
<evidence type="ECO:0000256" key="17">
    <source>
        <dbReference type="PROSITE-ProRule" id="PRU00703"/>
    </source>
</evidence>
<dbReference type="CDD" id="cd06164">
    <property type="entry name" value="S2P-M50_SpoIVFB_CBS"/>
    <property type="match status" value="1"/>
</dbReference>
<keyword evidence="4 14" id="KW-0645">Protease</keyword>
<comment type="caution">
    <text evidence="19">The sequence shown here is derived from an EMBL/GenBank/DDBJ whole genome shotgun (WGS) entry which is preliminary data.</text>
</comment>
<keyword evidence="12 17" id="KW-0129">CBS domain</keyword>
<feature type="transmembrane region" description="Helical" evidence="14">
    <location>
        <begin position="121"/>
        <end position="144"/>
    </location>
</feature>
<feature type="transmembrane region" description="Helical" evidence="14">
    <location>
        <begin position="207"/>
        <end position="234"/>
    </location>
</feature>
<feature type="binding site" evidence="16">
    <location>
        <position position="85"/>
    </location>
    <ligand>
        <name>Zn(2+)</name>
        <dbReference type="ChEBI" id="CHEBI:29105"/>
        <note>catalytic</note>
    </ligand>
</feature>
<keyword evidence="3 14" id="KW-1003">Cell membrane</keyword>
<evidence type="ECO:0000259" key="18">
    <source>
        <dbReference type="PROSITE" id="PS51371"/>
    </source>
</evidence>
<evidence type="ECO:0000256" key="8">
    <source>
        <dbReference type="ARBA" id="ARBA00022801"/>
    </source>
</evidence>
<evidence type="ECO:0000256" key="11">
    <source>
        <dbReference type="ARBA" id="ARBA00023049"/>
    </source>
</evidence>
<evidence type="ECO:0000256" key="12">
    <source>
        <dbReference type="ARBA" id="ARBA00023122"/>
    </source>
</evidence>
<comment type="cofactor">
    <cofactor evidence="14 16">
        <name>Zn(2+)</name>
        <dbReference type="ChEBI" id="CHEBI:29105"/>
    </cofactor>
    <text evidence="14 16">Binds 1 zinc ion per subunit.</text>
</comment>
<evidence type="ECO:0000256" key="15">
    <source>
        <dbReference type="PIRSR" id="PIRSR006404-1"/>
    </source>
</evidence>
<organism evidence="19 20">
    <name type="scientific">Natranaeroarchaeum aerophilus</name>
    <dbReference type="NCBI Taxonomy" id="2917711"/>
    <lineage>
        <taxon>Archaea</taxon>
        <taxon>Methanobacteriati</taxon>
        <taxon>Methanobacteriota</taxon>
        <taxon>Stenosarchaea group</taxon>
        <taxon>Halobacteria</taxon>
        <taxon>Halobacteriales</taxon>
        <taxon>Natronoarchaeaceae</taxon>
        <taxon>Natranaeroarchaeum</taxon>
    </lineage>
</organism>
<evidence type="ECO:0000313" key="19">
    <source>
        <dbReference type="EMBL" id="MCL9814216.1"/>
    </source>
</evidence>
<dbReference type="GO" id="GO:0008237">
    <property type="term" value="F:metallopeptidase activity"/>
    <property type="evidence" value="ECO:0007669"/>
    <property type="project" value="UniProtKB-UniRule"/>
</dbReference>
<keyword evidence="7" id="KW-0677">Repeat</keyword>
<keyword evidence="11 14" id="KW-0482">Metalloprotease</keyword>
<evidence type="ECO:0000256" key="13">
    <source>
        <dbReference type="ARBA" id="ARBA00023136"/>
    </source>
</evidence>
<feature type="domain" description="CBS" evidence="18">
    <location>
        <begin position="318"/>
        <end position="376"/>
    </location>
</feature>
<dbReference type="PANTHER" id="PTHR39188">
    <property type="entry name" value="MEMBRANE-ASSOCIATED ZINC METALLOPROTEASE M50B"/>
    <property type="match status" value="1"/>
</dbReference>
<keyword evidence="6 14" id="KW-0479">Metal-binding</keyword>
<comment type="subcellular location">
    <subcellularLocation>
        <location evidence="1 14">Cell membrane</location>
        <topology evidence="1 14">Multi-pass membrane protein</topology>
    </subcellularLocation>
</comment>
<evidence type="ECO:0000256" key="3">
    <source>
        <dbReference type="ARBA" id="ARBA00022475"/>
    </source>
</evidence>
<evidence type="ECO:0000256" key="6">
    <source>
        <dbReference type="ARBA" id="ARBA00022723"/>
    </source>
</evidence>